<dbReference type="EMBL" id="JBJKFK010000746">
    <property type="protein sequence ID" value="KAL3315469.1"/>
    <property type="molecule type" value="Genomic_DNA"/>
</dbReference>
<dbReference type="Proteomes" id="UP001626550">
    <property type="component" value="Unassembled WGS sequence"/>
</dbReference>
<evidence type="ECO:0000313" key="2">
    <source>
        <dbReference type="Proteomes" id="UP001626550"/>
    </source>
</evidence>
<sequence length="459" mass="51796">MLACQLKWYGHDPAQILLSKQKENPLKASIDTTLSSLVGDSTDDAAKYSQKRLSDSTYEFPNLRGKVLAIKTNGSEWLPQNRLSNIILKKGDEISLVCDQTNFFHPSGGQDTDQGLIWDTNGNALAEVVKVTKQEVQTFKEAPISVRRMALMRHHSGQHLFYAIVQSKYPSTVSQQSGGRVTPEYFTIRLSGLQTLDSPETLAEFVTTLEDDCRDHIAMATNVQVSQKQWLEVQSNDRVLRYNWVQYPSKVRVVSLLREDTPEIDGLGELCGGTHLDNLQDLKDLVVLGVRSRNSHVKEFKCAVGEEAEKIRLLGVAKFKEILAQVAQLEKNTENCAKILKFIDHNQGYSNLGFLDRYRLSKLSEEIRWEMKNKMCKAEQTPVHVVNKDKILEKLKASVNSDSPNNVELVICDYDKVKDLHKALLSLLEENISVLVHKPNSRQLHLSVPFSHCPVSLNS</sequence>
<comment type="caution">
    <text evidence="1">The sequence shown here is derived from an EMBL/GenBank/DDBJ whole genome shotgun (WGS) entry which is preliminary data.</text>
</comment>
<dbReference type="PANTHER" id="PTHR11777">
    <property type="entry name" value="ALANYL-TRNA SYNTHETASE"/>
    <property type="match status" value="1"/>
</dbReference>
<dbReference type="AlphaFoldDB" id="A0ABD2Q7C1"/>
<dbReference type="Gene3D" id="2.40.30.130">
    <property type="match status" value="1"/>
</dbReference>
<organism evidence="1 2">
    <name type="scientific">Cichlidogyrus casuarinus</name>
    <dbReference type="NCBI Taxonomy" id="1844966"/>
    <lineage>
        <taxon>Eukaryota</taxon>
        <taxon>Metazoa</taxon>
        <taxon>Spiralia</taxon>
        <taxon>Lophotrochozoa</taxon>
        <taxon>Platyhelminthes</taxon>
        <taxon>Monogenea</taxon>
        <taxon>Monopisthocotylea</taxon>
        <taxon>Dactylogyridea</taxon>
        <taxon>Ancyrocephalidae</taxon>
        <taxon>Cichlidogyrus</taxon>
    </lineage>
</organism>
<keyword evidence="2" id="KW-1185">Reference proteome</keyword>
<proteinExistence type="predicted"/>
<dbReference type="InterPro" id="IPR009000">
    <property type="entry name" value="Transl_B-barrel_sf"/>
</dbReference>
<dbReference type="InterPro" id="IPR018163">
    <property type="entry name" value="Thr/Ala-tRNA-synth_IIc_edit"/>
</dbReference>
<dbReference type="Gene3D" id="3.30.980.10">
    <property type="entry name" value="Threonyl-trna Synthetase, Chain A, domain 2"/>
    <property type="match status" value="1"/>
</dbReference>
<accession>A0ABD2Q7C1</accession>
<evidence type="ECO:0000313" key="1">
    <source>
        <dbReference type="EMBL" id="KAL3315469.1"/>
    </source>
</evidence>
<dbReference type="InterPro" id="IPR050058">
    <property type="entry name" value="Ala-tRNA_ligase"/>
</dbReference>
<gene>
    <name evidence="1" type="primary">AARS2_2</name>
    <name evidence="1" type="ORF">Ciccas_005899</name>
</gene>
<dbReference type="SUPFAM" id="SSF55186">
    <property type="entry name" value="ThrRS/AlaRS common domain"/>
    <property type="match status" value="1"/>
</dbReference>
<reference evidence="1 2" key="1">
    <citation type="submission" date="2024-11" db="EMBL/GenBank/DDBJ databases">
        <title>Adaptive evolution of stress response genes in parasites aligns with host niche diversity.</title>
        <authorList>
            <person name="Hahn C."/>
            <person name="Resl P."/>
        </authorList>
    </citation>
    <scope>NUCLEOTIDE SEQUENCE [LARGE SCALE GENOMIC DNA]</scope>
    <source>
        <strain evidence="1">EGGRZ-B1_66</strain>
        <tissue evidence="1">Body</tissue>
    </source>
</reference>
<dbReference type="PANTHER" id="PTHR11777:SF9">
    <property type="entry name" value="ALANINE--TRNA LIGASE, CYTOPLASMIC"/>
    <property type="match status" value="1"/>
</dbReference>
<dbReference type="SUPFAM" id="SSF50447">
    <property type="entry name" value="Translation proteins"/>
    <property type="match status" value="1"/>
</dbReference>
<protein>
    <submittedName>
        <fullName evidence="1">Alanyl-tRNA synthetase</fullName>
    </submittedName>
</protein>
<name>A0ABD2Q7C1_9PLAT</name>